<comment type="similarity">
    <text evidence="2">Belongs to the ADIPOR family.</text>
</comment>
<evidence type="ECO:0000256" key="3">
    <source>
        <dbReference type="ARBA" id="ARBA00022692"/>
    </source>
</evidence>
<dbReference type="WBParaSite" id="PSU_v2.g11416.t1">
    <property type="protein sequence ID" value="PSU_v2.g11416.t1"/>
    <property type="gene ID" value="PSU_v2.g11416"/>
</dbReference>
<reference evidence="9" key="1">
    <citation type="submission" date="2022-11" db="UniProtKB">
        <authorList>
            <consortium name="WormBaseParasite"/>
        </authorList>
    </citation>
    <scope>IDENTIFICATION</scope>
</reference>
<keyword evidence="6" id="KW-0862">Zinc</keyword>
<evidence type="ECO:0000256" key="2">
    <source>
        <dbReference type="ARBA" id="ARBA00007018"/>
    </source>
</evidence>
<sequence>MTRCHLCRHSHLCRQHRRYKLVHRDTLKPSRMCFESIFSWNNETVNIWSHFFGFIYFTWVQIHNIFFVLPGIGANSNDYIMMFLSVFGSQLCMASSAGYHTFGCINSRTRKTWLRADVFGISAGLLGMYLGGIYTSFYCFPDIQNTYLLGLLHEKIH</sequence>
<name>A0A914XWS5_9BILA</name>
<dbReference type="Proteomes" id="UP000887577">
    <property type="component" value="Unplaced"/>
</dbReference>
<evidence type="ECO:0000256" key="7">
    <source>
        <dbReference type="SAM" id="Phobius"/>
    </source>
</evidence>
<evidence type="ECO:0000313" key="9">
    <source>
        <dbReference type="WBParaSite" id="PSU_v2.g11416.t1"/>
    </source>
</evidence>
<dbReference type="AlphaFoldDB" id="A0A914XWS5"/>
<feature type="transmembrane region" description="Helical" evidence="7">
    <location>
        <begin position="47"/>
        <end position="67"/>
    </location>
</feature>
<protein>
    <submittedName>
        <fullName evidence="9">Uncharacterized protein</fullName>
    </submittedName>
</protein>
<dbReference type="GO" id="GO:0046872">
    <property type="term" value="F:metal ion binding"/>
    <property type="evidence" value="ECO:0007669"/>
    <property type="project" value="UniProtKB-KW"/>
</dbReference>
<evidence type="ECO:0000256" key="5">
    <source>
        <dbReference type="ARBA" id="ARBA00023136"/>
    </source>
</evidence>
<organism evidence="8 9">
    <name type="scientific">Panagrolaimus superbus</name>
    <dbReference type="NCBI Taxonomy" id="310955"/>
    <lineage>
        <taxon>Eukaryota</taxon>
        <taxon>Metazoa</taxon>
        <taxon>Ecdysozoa</taxon>
        <taxon>Nematoda</taxon>
        <taxon>Chromadorea</taxon>
        <taxon>Rhabditida</taxon>
        <taxon>Tylenchina</taxon>
        <taxon>Panagrolaimomorpha</taxon>
        <taxon>Panagrolaimoidea</taxon>
        <taxon>Panagrolaimidae</taxon>
        <taxon>Panagrolaimus</taxon>
    </lineage>
</organism>
<keyword evidence="4 7" id="KW-1133">Transmembrane helix</keyword>
<dbReference type="Pfam" id="PF03006">
    <property type="entry name" value="HlyIII"/>
    <property type="match status" value="1"/>
</dbReference>
<dbReference type="GO" id="GO:0038023">
    <property type="term" value="F:signaling receptor activity"/>
    <property type="evidence" value="ECO:0007669"/>
    <property type="project" value="TreeGrafter"/>
</dbReference>
<evidence type="ECO:0000256" key="4">
    <source>
        <dbReference type="ARBA" id="ARBA00022989"/>
    </source>
</evidence>
<comment type="subcellular location">
    <subcellularLocation>
        <location evidence="1">Membrane</location>
        <topology evidence="1">Multi-pass membrane protein</topology>
    </subcellularLocation>
</comment>
<keyword evidence="5 7" id="KW-0472">Membrane</keyword>
<feature type="transmembrane region" description="Helical" evidence="7">
    <location>
        <begin position="119"/>
        <end position="140"/>
    </location>
</feature>
<feature type="binding site" evidence="6">
    <location>
        <position position="100"/>
    </location>
    <ligand>
        <name>Zn(2+)</name>
        <dbReference type="ChEBI" id="CHEBI:29105"/>
    </ligand>
</feature>
<proteinExistence type="inferred from homology"/>
<keyword evidence="3 7" id="KW-0812">Transmembrane</keyword>
<evidence type="ECO:0000256" key="1">
    <source>
        <dbReference type="ARBA" id="ARBA00004141"/>
    </source>
</evidence>
<dbReference type="GO" id="GO:0016020">
    <property type="term" value="C:membrane"/>
    <property type="evidence" value="ECO:0007669"/>
    <property type="project" value="UniProtKB-SubCell"/>
</dbReference>
<keyword evidence="6" id="KW-0479">Metal-binding</keyword>
<dbReference type="InterPro" id="IPR004254">
    <property type="entry name" value="AdipoR/HlyIII-related"/>
</dbReference>
<accession>A0A914XWS5</accession>
<keyword evidence="8" id="KW-1185">Reference proteome</keyword>
<evidence type="ECO:0000256" key="6">
    <source>
        <dbReference type="PIRSR" id="PIRSR604254-1"/>
    </source>
</evidence>
<feature type="transmembrane region" description="Helical" evidence="7">
    <location>
        <begin position="79"/>
        <end position="99"/>
    </location>
</feature>
<dbReference type="PANTHER" id="PTHR20855">
    <property type="entry name" value="ADIPOR/PROGESTIN RECEPTOR-RELATED"/>
    <property type="match status" value="1"/>
</dbReference>
<dbReference type="PANTHER" id="PTHR20855:SF15">
    <property type="entry name" value="PROGESTIN AND ADIPOQ RECEPTOR FAMILY MEMBER 3"/>
    <property type="match status" value="1"/>
</dbReference>
<evidence type="ECO:0000313" key="8">
    <source>
        <dbReference type="Proteomes" id="UP000887577"/>
    </source>
</evidence>